<feature type="domain" description="Carbohydrate kinase PfkB" evidence="4">
    <location>
        <begin position="11"/>
        <end position="303"/>
    </location>
</feature>
<reference evidence="5" key="1">
    <citation type="submission" date="2024-07" db="EMBL/GenBank/DDBJ databases">
        <authorList>
            <person name="fu j."/>
        </authorList>
    </citation>
    <scope>NUCLEOTIDE SEQUENCE</scope>
    <source>
        <strain evidence="5">P10A9</strain>
    </source>
</reference>
<organism evidence="5">
    <name type="scientific">Sinomonas puerhi</name>
    <dbReference type="NCBI Taxonomy" id="3238584"/>
    <lineage>
        <taxon>Bacteria</taxon>
        <taxon>Bacillati</taxon>
        <taxon>Actinomycetota</taxon>
        <taxon>Actinomycetes</taxon>
        <taxon>Micrococcales</taxon>
        <taxon>Micrococcaceae</taxon>
        <taxon>Sinomonas</taxon>
    </lineage>
</organism>
<dbReference type="GO" id="GO:0016301">
    <property type="term" value="F:kinase activity"/>
    <property type="evidence" value="ECO:0007669"/>
    <property type="project" value="UniProtKB-KW"/>
</dbReference>
<keyword evidence="3 5" id="KW-0418">Kinase</keyword>
<dbReference type="InterPro" id="IPR052700">
    <property type="entry name" value="Carb_kinase_PfkB-like"/>
</dbReference>
<evidence type="ECO:0000256" key="2">
    <source>
        <dbReference type="ARBA" id="ARBA00022679"/>
    </source>
</evidence>
<evidence type="ECO:0000256" key="1">
    <source>
        <dbReference type="ARBA" id="ARBA00010688"/>
    </source>
</evidence>
<evidence type="ECO:0000259" key="4">
    <source>
        <dbReference type="Pfam" id="PF00294"/>
    </source>
</evidence>
<dbReference type="CDD" id="cd01166">
    <property type="entry name" value="KdgK"/>
    <property type="match status" value="1"/>
</dbReference>
<keyword evidence="2" id="KW-0808">Transferase</keyword>
<dbReference type="AlphaFoldDB" id="A0AB39L4G1"/>
<protein>
    <submittedName>
        <fullName evidence="5">Sugar kinase</fullName>
    </submittedName>
</protein>
<gene>
    <name evidence="5" type="ORF">AB5L97_03115</name>
</gene>
<accession>A0AB39L4G1</accession>
<dbReference type="KEGG" id="spue:AB5L97_03115"/>
<comment type="similarity">
    <text evidence="1">Belongs to the carbohydrate kinase PfkB family.</text>
</comment>
<evidence type="ECO:0000256" key="3">
    <source>
        <dbReference type="ARBA" id="ARBA00022777"/>
    </source>
</evidence>
<sequence>MTAPPFAGASRVVCVGETMAVLAPTSSVSLEFAEECMLGIGGAESNVAAQLAELGLTAVWAGRVGSDPFGQRVLRVLSERGVDVSLAEVDASAPTAVYFKEPDTGTGARTLYYRAGSAASLMGPEAIRRWSLDSAPWVHISGITAALSATCRALLEAVLDQRAAAGLPTSFDVNYRPALWAPAEAGPVLLELASRATVVLVGLDEAQTLWGCMTVEDVAEVLPEPGHLVVKDGAVEAIEYVRPSGGPRAAYRVPARQVDVVEPVGAGDAFAAGFLAGFICGTHPADRLSLGHALAAWTLGGRGDFRPGHGLTAPGPARSGAS</sequence>
<dbReference type="InterPro" id="IPR011611">
    <property type="entry name" value="PfkB_dom"/>
</dbReference>
<dbReference type="RefSeq" id="WP_369046420.1">
    <property type="nucleotide sequence ID" value="NZ_CP163302.1"/>
</dbReference>
<dbReference type="SUPFAM" id="SSF53613">
    <property type="entry name" value="Ribokinase-like"/>
    <property type="match status" value="1"/>
</dbReference>
<dbReference type="EMBL" id="CP163302">
    <property type="protein sequence ID" value="XDP46027.1"/>
    <property type="molecule type" value="Genomic_DNA"/>
</dbReference>
<dbReference type="PANTHER" id="PTHR43320">
    <property type="entry name" value="SUGAR KINASE"/>
    <property type="match status" value="1"/>
</dbReference>
<evidence type="ECO:0000313" key="5">
    <source>
        <dbReference type="EMBL" id="XDP46027.1"/>
    </source>
</evidence>
<name>A0AB39L4G1_9MICC</name>
<dbReference type="Pfam" id="PF00294">
    <property type="entry name" value="PfkB"/>
    <property type="match status" value="1"/>
</dbReference>
<dbReference type="PANTHER" id="PTHR43320:SF2">
    <property type="entry name" value="2-DEHYDRO-3-DEOXYGLUCONOKINASE_2-DEHYDRO-3-DEOXYGALACTONOKINASE"/>
    <property type="match status" value="1"/>
</dbReference>
<dbReference type="InterPro" id="IPR029056">
    <property type="entry name" value="Ribokinase-like"/>
</dbReference>
<proteinExistence type="inferred from homology"/>
<dbReference type="Gene3D" id="3.40.1190.20">
    <property type="match status" value="1"/>
</dbReference>